<dbReference type="Proteomes" id="UP000473089">
    <property type="component" value="Unassembled WGS sequence"/>
</dbReference>
<accession>A0A6M0SYP3</accession>
<gene>
    <name evidence="1" type="ORF">EXM42_06670</name>
</gene>
<name>A0A6M0SYP3_CLOBO</name>
<organism evidence="1 2">
    <name type="scientific">Clostridium botulinum</name>
    <dbReference type="NCBI Taxonomy" id="1491"/>
    <lineage>
        <taxon>Bacteria</taxon>
        <taxon>Bacillati</taxon>
        <taxon>Bacillota</taxon>
        <taxon>Clostridia</taxon>
        <taxon>Eubacteriales</taxon>
        <taxon>Clostridiaceae</taxon>
        <taxon>Clostridium</taxon>
    </lineage>
</organism>
<dbReference type="PANTHER" id="PTHR34613:SF1">
    <property type="entry name" value="SLL6017 PROTEIN"/>
    <property type="match status" value="1"/>
</dbReference>
<evidence type="ECO:0000313" key="2">
    <source>
        <dbReference type="Proteomes" id="UP000473089"/>
    </source>
</evidence>
<reference evidence="1 2" key="1">
    <citation type="submission" date="2019-02" db="EMBL/GenBank/DDBJ databases">
        <title>Genome sequencing of Clostridium botulinum clinical isolates.</title>
        <authorList>
            <person name="Brunt J."/>
            <person name="Van Vliet A.H.M."/>
            <person name="Stringer S.C."/>
            <person name="Grant K.A."/>
            <person name="Carter A.C."/>
            <person name="Peck M.W."/>
        </authorList>
    </citation>
    <scope>NUCLEOTIDE SEQUENCE [LARGE SCALE GENOMIC DNA]</scope>
    <source>
        <strain evidence="1 2">R1125/03</strain>
    </source>
</reference>
<proteinExistence type="predicted"/>
<protein>
    <submittedName>
        <fullName evidence="1">Uncharacterized protein</fullName>
    </submittedName>
</protein>
<dbReference type="AlphaFoldDB" id="A0A6M0SYP3"/>
<dbReference type="EMBL" id="SGJP01000011">
    <property type="protein sequence ID" value="NFA60085.1"/>
    <property type="molecule type" value="Genomic_DNA"/>
</dbReference>
<evidence type="ECO:0000313" key="1">
    <source>
        <dbReference type="EMBL" id="NFA60085.1"/>
    </source>
</evidence>
<sequence length="304" mass="35797">MAKIDIPIKRLMQIRLKDWVKYLIPGCNAEWIKEMDTEKVPAKKESRLDKLILIDAPNERYILNIEPQGYLDHKMPARMLRYKSDIWEYTIDKGMGTPSIKQAVIYFYKEHDNKQYTLKDNWDEEKTLEFSYKAIKVWEMNKKTVISKQLLGLYPLLPLMKRELNETDEVILNQTMSTIKTIQNESLKSDLLAVTSILASEKFTSQLVKKYIRREMLMNSSLFNEWVEEERKEAAEKASKESARKYILELLTEKFDFVSQDIRDTVSEINDIGILDGLVKKIIKVNTIEEFKNLLEKAKKISQQ</sequence>
<dbReference type="PANTHER" id="PTHR34613">
    <property type="entry name" value="SLL0800 PROTEIN"/>
    <property type="match status" value="1"/>
</dbReference>
<comment type="caution">
    <text evidence="1">The sequence shown here is derived from an EMBL/GenBank/DDBJ whole genome shotgun (WGS) entry which is preliminary data.</text>
</comment>